<dbReference type="EMBL" id="PKTG01000007">
    <property type="protein sequence ID" value="PLX20095.1"/>
    <property type="molecule type" value="Genomic_DNA"/>
</dbReference>
<organism evidence="3 4">
    <name type="scientific">Muiribacterium halophilum</name>
    <dbReference type="NCBI Taxonomy" id="2053465"/>
    <lineage>
        <taxon>Bacteria</taxon>
        <taxon>Candidatus Muiribacteriota</taxon>
        <taxon>Candidatus Muiribacteriia</taxon>
        <taxon>Candidatus Muiribacteriales</taxon>
        <taxon>Candidatus Muiribacteriaceae</taxon>
        <taxon>Candidatus Muiribacterium</taxon>
    </lineage>
</organism>
<protein>
    <recommendedName>
        <fullName evidence="2">Aminoglycoside phosphotransferase domain-containing protein</fullName>
    </recommendedName>
</protein>
<comment type="caution">
    <text evidence="3">The sequence shown here is derived from an EMBL/GenBank/DDBJ whole genome shotgun (WGS) entry which is preliminary data.</text>
</comment>
<dbReference type="AlphaFoldDB" id="A0A2N5ZN55"/>
<dbReference type="Gene3D" id="3.90.1200.10">
    <property type="match status" value="1"/>
</dbReference>
<dbReference type="Pfam" id="PF01636">
    <property type="entry name" value="APH"/>
    <property type="match status" value="1"/>
</dbReference>
<name>A0A2N5ZN55_MUIH1</name>
<reference evidence="3 4" key="1">
    <citation type="submission" date="2017-11" db="EMBL/GenBank/DDBJ databases">
        <title>Genome-resolved metagenomics identifies genetic mobility, metabolic interactions, and unexpected diversity in perchlorate-reducing communities.</title>
        <authorList>
            <person name="Barnum T.P."/>
            <person name="Figueroa I.A."/>
            <person name="Carlstrom C.I."/>
            <person name="Lucas L.N."/>
            <person name="Engelbrektson A.L."/>
            <person name="Coates J.D."/>
        </authorList>
    </citation>
    <scope>NUCLEOTIDE SEQUENCE [LARGE SCALE GENOMIC DNA]</scope>
    <source>
        <strain evidence="3">BM706</strain>
    </source>
</reference>
<comment type="similarity">
    <text evidence="1">Belongs to the pseudomonas-type ThrB family.</text>
</comment>
<feature type="domain" description="Aminoglycoside phosphotransferase" evidence="2">
    <location>
        <begin position="32"/>
        <end position="234"/>
    </location>
</feature>
<sequence>MERFIYDIFNDDILDHFIHAFNIEKESVKELDGYENFVYEVKINGKEHILRVGHSSHRDKKQVNGELLFIDHLHKNKVSVANPIFSKNNNLVETCEATNGYFIGSVFNKALGSHLERGKKIPFNIVRQWGKTIGRSHSSSRKIKNIERYHWYEEYGYWEKYVEKVPKIISEKYFECIEKVKNIKTDHYGLVHADAHHGNFFVNNGKITLFDFDDCVYSHFINDIAIVFYYAFKKNENGLVDVDKCYSFIKEFMKGYLSENQISKEEFDNINLFLELRDVFLYIVFKATIKPEEMNWLNGFLDQVEKRVSRKNIKKLNTSYIKRLVFEQ</sequence>
<evidence type="ECO:0000313" key="3">
    <source>
        <dbReference type="EMBL" id="PLX20095.1"/>
    </source>
</evidence>
<evidence type="ECO:0000256" key="1">
    <source>
        <dbReference type="ARBA" id="ARBA00038240"/>
    </source>
</evidence>
<proteinExistence type="inferred from homology"/>
<accession>A0A2N5ZN55</accession>
<dbReference type="Proteomes" id="UP000234857">
    <property type="component" value="Unassembled WGS sequence"/>
</dbReference>
<evidence type="ECO:0000313" key="4">
    <source>
        <dbReference type="Proteomes" id="UP000234857"/>
    </source>
</evidence>
<dbReference type="InterPro" id="IPR050249">
    <property type="entry name" value="Pseudomonas-type_ThrB"/>
</dbReference>
<dbReference type="PANTHER" id="PTHR21064">
    <property type="entry name" value="AMINOGLYCOSIDE PHOSPHOTRANSFERASE DOMAIN-CONTAINING PROTEIN-RELATED"/>
    <property type="match status" value="1"/>
</dbReference>
<dbReference type="PANTHER" id="PTHR21064:SF6">
    <property type="entry name" value="AMINOGLYCOSIDE PHOSPHOTRANSFERASE DOMAIN-CONTAINING PROTEIN"/>
    <property type="match status" value="1"/>
</dbReference>
<dbReference type="InterPro" id="IPR002575">
    <property type="entry name" value="Aminoglycoside_PTrfase"/>
</dbReference>
<dbReference type="Gene3D" id="3.30.200.20">
    <property type="entry name" value="Phosphorylase Kinase, domain 1"/>
    <property type="match status" value="1"/>
</dbReference>
<dbReference type="GO" id="GO:0004413">
    <property type="term" value="F:homoserine kinase activity"/>
    <property type="evidence" value="ECO:0007669"/>
    <property type="project" value="TreeGrafter"/>
</dbReference>
<dbReference type="InterPro" id="IPR011009">
    <property type="entry name" value="Kinase-like_dom_sf"/>
</dbReference>
<evidence type="ECO:0000259" key="2">
    <source>
        <dbReference type="Pfam" id="PF01636"/>
    </source>
</evidence>
<dbReference type="SUPFAM" id="SSF56112">
    <property type="entry name" value="Protein kinase-like (PK-like)"/>
    <property type="match status" value="1"/>
</dbReference>
<dbReference type="GO" id="GO:0009088">
    <property type="term" value="P:threonine biosynthetic process"/>
    <property type="evidence" value="ECO:0007669"/>
    <property type="project" value="TreeGrafter"/>
</dbReference>
<gene>
    <name evidence="3" type="ORF">C0601_00170</name>
</gene>